<dbReference type="STRING" id="6832.A0A553NB57"/>
<organism evidence="1 2">
    <name type="scientific">Tigriopus californicus</name>
    <name type="common">Marine copepod</name>
    <dbReference type="NCBI Taxonomy" id="6832"/>
    <lineage>
        <taxon>Eukaryota</taxon>
        <taxon>Metazoa</taxon>
        <taxon>Ecdysozoa</taxon>
        <taxon>Arthropoda</taxon>
        <taxon>Crustacea</taxon>
        <taxon>Multicrustacea</taxon>
        <taxon>Hexanauplia</taxon>
        <taxon>Copepoda</taxon>
        <taxon>Harpacticoida</taxon>
        <taxon>Harpacticidae</taxon>
        <taxon>Tigriopus</taxon>
    </lineage>
</organism>
<sequence length="256" mass="29053">MPQDRIPTLLDIIVTSHWYHSSGWQIPTLKTLPKHLKDKIRRSHLKRGHMPNELFDALTHEQVRDVDLSSCEVVTDPMVLSLHRARGLRRLDLNNVRCQFDIKNLSNALSDMWGLRTLFLRRSNADDSLLRVLGKFCIHLEEIDLGYCVGVGDTGIGLLGEGCAKLKSLNFSSTSITDLGIQIFVQGEGRKCVTELRVDGCGLTDDGIQLILMFCPNLHILIFHNCPLVTDDSRIALEEYRIQNEMSLLQLSWTVY</sequence>
<dbReference type="SMART" id="SM00367">
    <property type="entry name" value="LRR_CC"/>
    <property type="match status" value="3"/>
</dbReference>
<dbReference type="Gene3D" id="3.80.10.10">
    <property type="entry name" value="Ribonuclease Inhibitor"/>
    <property type="match status" value="1"/>
</dbReference>
<gene>
    <name evidence="1" type="ORF">TCAL_07942</name>
</gene>
<dbReference type="GO" id="GO:0031146">
    <property type="term" value="P:SCF-dependent proteasomal ubiquitin-dependent protein catabolic process"/>
    <property type="evidence" value="ECO:0007669"/>
    <property type="project" value="TreeGrafter"/>
</dbReference>
<accession>A0A553NB57</accession>
<dbReference type="OMA" id="NCKFLYS"/>
<name>A0A553NB57_TIGCA</name>
<dbReference type="Proteomes" id="UP000318571">
    <property type="component" value="Chromosome 10"/>
</dbReference>
<evidence type="ECO:0000313" key="1">
    <source>
        <dbReference type="EMBL" id="TRY62670.1"/>
    </source>
</evidence>
<dbReference type="EMBL" id="VCGU01000458">
    <property type="protein sequence ID" value="TRY62670.1"/>
    <property type="molecule type" value="Genomic_DNA"/>
</dbReference>
<proteinExistence type="predicted"/>
<protein>
    <submittedName>
        <fullName evidence="1">Uncharacterized protein</fullName>
    </submittedName>
</protein>
<dbReference type="AlphaFoldDB" id="A0A553NB57"/>
<comment type="caution">
    <text evidence="1">The sequence shown here is derived from an EMBL/GenBank/DDBJ whole genome shotgun (WGS) entry which is preliminary data.</text>
</comment>
<dbReference type="Pfam" id="PF13516">
    <property type="entry name" value="LRR_6"/>
    <property type="match status" value="3"/>
</dbReference>
<dbReference type="InterPro" id="IPR001611">
    <property type="entry name" value="Leu-rich_rpt"/>
</dbReference>
<dbReference type="InterPro" id="IPR006553">
    <property type="entry name" value="Leu-rich_rpt_Cys-con_subtyp"/>
</dbReference>
<dbReference type="PANTHER" id="PTHR13318">
    <property type="entry name" value="PARTNER OF PAIRED, ISOFORM B-RELATED"/>
    <property type="match status" value="1"/>
</dbReference>
<dbReference type="OrthoDB" id="10257471at2759"/>
<dbReference type="InterPro" id="IPR032675">
    <property type="entry name" value="LRR_dom_sf"/>
</dbReference>
<keyword evidence="2" id="KW-1185">Reference proteome</keyword>
<dbReference type="PANTHER" id="PTHR13318:SF190">
    <property type="entry name" value="PARTNER OF PAIRED, ISOFORM B"/>
    <property type="match status" value="1"/>
</dbReference>
<dbReference type="SUPFAM" id="SSF52047">
    <property type="entry name" value="RNI-like"/>
    <property type="match status" value="1"/>
</dbReference>
<dbReference type="GO" id="GO:0019005">
    <property type="term" value="C:SCF ubiquitin ligase complex"/>
    <property type="evidence" value="ECO:0007669"/>
    <property type="project" value="TreeGrafter"/>
</dbReference>
<reference evidence="1 2" key="1">
    <citation type="journal article" date="2018" name="Nat. Ecol. Evol.">
        <title>Genomic signatures of mitonuclear coevolution across populations of Tigriopus californicus.</title>
        <authorList>
            <person name="Barreto F.S."/>
            <person name="Watson E.T."/>
            <person name="Lima T.G."/>
            <person name="Willett C.S."/>
            <person name="Edmands S."/>
            <person name="Li W."/>
            <person name="Burton R.S."/>
        </authorList>
    </citation>
    <scope>NUCLEOTIDE SEQUENCE [LARGE SCALE GENOMIC DNA]</scope>
    <source>
        <strain evidence="1 2">San Diego</strain>
    </source>
</reference>
<evidence type="ECO:0000313" key="2">
    <source>
        <dbReference type="Proteomes" id="UP000318571"/>
    </source>
</evidence>